<reference evidence="1" key="1">
    <citation type="submission" date="2021-05" db="EMBL/GenBank/DDBJ databases">
        <title>Complete genome sequence of Pseudomonas seleniipraecipitans strain D1-6.</title>
        <authorList>
            <person name="Lafi F."/>
            <person name="Eida A."/>
            <person name="Alam I."/>
            <person name="Hert H."/>
            <person name="Saad M."/>
        </authorList>
    </citation>
    <scope>NUCLEOTIDE SEQUENCE</scope>
    <source>
        <strain evidence="1">D1-6</strain>
    </source>
</reference>
<protein>
    <submittedName>
        <fullName evidence="1">Tryptophan synthase subunit beta</fullName>
    </submittedName>
</protein>
<evidence type="ECO:0000313" key="1">
    <source>
        <dbReference type="EMBL" id="UUD66086.1"/>
    </source>
</evidence>
<organism evidence="1 2">
    <name type="scientific">Phytopseudomonas seleniipraecipitans</name>
    <dbReference type="NCBI Taxonomy" id="640205"/>
    <lineage>
        <taxon>Bacteria</taxon>
        <taxon>Pseudomonadati</taxon>
        <taxon>Pseudomonadota</taxon>
        <taxon>Gammaproteobacteria</taxon>
        <taxon>Pseudomonadales</taxon>
        <taxon>Pseudomonadaceae</taxon>
        <taxon>Phytopseudomonas</taxon>
    </lineage>
</organism>
<evidence type="ECO:0000313" key="2">
    <source>
        <dbReference type="Proteomes" id="UP000887421"/>
    </source>
</evidence>
<sequence>MVYVRRDEHGRLLRVEDEPFEGMSGTLTVQSDEMNTWLRHCGDMQSRRDLLRESDRDVLRIMEDVISLLIERGVIDYGELSQAARDKLDLRALIRADLEGLVDQS</sequence>
<keyword evidence="2" id="KW-1185">Reference proteome</keyword>
<dbReference type="EMBL" id="CP076114">
    <property type="protein sequence ID" value="UUD66086.1"/>
    <property type="molecule type" value="Genomic_DNA"/>
</dbReference>
<dbReference type="Proteomes" id="UP000887421">
    <property type="component" value="Chromosome"/>
</dbReference>
<accession>A0ABY5JET2</accession>
<gene>
    <name evidence="1" type="ORF">D16iCDA_04155</name>
</gene>
<name>A0ABY5JET2_9GAMM</name>
<proteinExistence type="predicted"/>